<reference evidence="2 3" key="1">
    <citation type="submission" date="2016-11" db="EMBL/GenBank/DDBJ databases">
        <title>Trade-off between light-utilization and light-protection in marine flavobacteria.</title>
        <authorList>
            <person name="Kumagai Y."/>
        </authorList>
    </citation>
    <scope>NUCLEOTIDE SEQUENCE [LARGE SCALE GENOMIC DNA]</scope>
    <source>
        <strain evidence="2 3">JCM 17109</strain>
    </source>
</reference>
<gene>
    <name evidence="2" type="ORF">BST86_14280</name>
</gene>
<dbReference type="AlphaFoldDB" id="A0A2S9WXI9"/>
<feature type="signal peptide" evidence="1">
    <location>
        <begin position="1"/>
        <end position="23"/>
    </location>
</feature>
<accession>A0A2S9WXI9</accession>
<proteinExistence type="predicted"/>
<feature type="chain" id="PRO_5015497843" evidence="1">
    <location>
        <begin position="24"/>
        <end position="259"/>
    </location>
</feature>
<evidence type="ECO:0000256" key="1">
    <source>
        <dbReference type="SAM" id="SignalP"/>
    </source>
</evidence>
<keyword evidence="3" id="KW-1185">Reference proteome</keyword>
<name>A0A2S9WXI9_9FLAO</name>
<keyword evidence="1" id="KW-0732">Signal</keyword>
<protein>
    <submittedName>
        <fullName evidence="2">Uncharacterized protein</fullName>
    </submittedName>
</protein>
<sequence>MIKLLLKSTLFIVAFLFVQVTHADQLAYIRLDQAKAAKEYLETQSHVIVWCACCENEDQQYLTIENIYYKNVNYKNLYQVVLQGKDIEGNLETVNLDLAYTHVPKDGYYHTVGKLLNYDCDPCTQPFKIDSLNGLYVNPTYGNRSSNSIHILDIFVSSDFIMMHILYKSPIEYENGGWSRINSDVYIKNSEGKAKYSLLKAEGIAIAPNITESDFAGQHRSFRLYFPRIPDLSKSIDMIECVEDECFNFFNISLAKKFN</sequence>
<dbReference type="Proteomes" id="UP000239532">
    <property type="component" value="Unassembled WGS sequence"/>
</dbReference>
<comment type="caution">
    <text evidence="2">The sequence shown here is derived from an EMBL/GenBank/DDBJ whole genome shotgun (WGS) entry which is preliminary data.</text>
</comment>
<dbReference type="OrthoDB" id="669260at2"/>
<evidence type="ECO:0000313" key="2">
    <source>
        <dbReference type="EMBL" id="PRP68175.1"/>
    </source>
</evidence>
<dbReference type="RefSeq" id="WP_105983848.1">
    <property type="nucleotide sequence ID" value="NZ_MQUC01000003.1"/>
</dbReference>
<organism evidence="2 3">
    <name type="scientific">Nonlabens agnitus</name>
    <dbReference type="NCBI Taxonomy" id="870484"/>
    <lineage>
        <taxon>Bacteria</taxon>
        <taxon>Pseudomonadati</taxon>
        <taxon>Bacteroidota</taxon>
        <taxon>Flavobacteriia</taxon>
        <taxon>Flavobacteriales</taxon>
        <taxon>Flavobacteriaceae</taxon>
        <taxon>Nonlabens</taxon>
    </lineage>
</organism>
<evidence type="ECO:0000313" key="3">
    <source>
        <dbReference type="Proteomes" id="UP000239532"/>
    </source>
</evidence>
<dbReference type="EMBL" id="MQUC01000003">
    <property type="protein sequence ID" value="PRP68175.1"/>
    <property type="molecule type" value="Genomic_DNA"/>
</dbReference>